<proteinExistence type="predicted"/>
<keyword evidence="3" id="KW-0460">Magnesium</keyword>
<dbReference type="InterPro" id="IPR023214">
    <property type="entry name" value="HAD_sf"/>
</dbReference>
<feature type="compositionally biased region" description="Polar residues" evidence="4">
    <location>
        <begin position="95"/>
        <end position="109"/>
    </location>
</feature>
<dbReference type="PANTHER" id="PTHR24092">
    <property type="entry name" value="PROBABLE PHOSPHOLIPID-TRANSPORTING ATPASE"/>
    <property type="match status" value="1"/>
</dbReference>
<accession>A0ABQ0MDK4</accession>
<keyword evidence="5" id="KW-0472">Membrane</keyword>
<reference evidence="7" key="1">
    <citation type="submission" date="2014-09" db="EMBL/GenBank/DDBJ databases">
        <title>Genome sequence of the luminous mushroom Mycena chlorophos for searching fungal bioluminescence genes.</title>
        <authorList>
            <person name="Tanaka Y."/>
            <person name="Kasuga D."/>
            <person name="Oba Y."/>
            <person name="Hase S."/>
            <person name="Sato K."/>
            <person name="Oba Y."/>
            <person name="Sakakibara Y."/>
        </authorList>
    </citation>
    <scope>NUCLEOTIDE SEQUENCE</scope>
</reference>
<dbReference type="Gene3D" id="3.40.50.1000">
    <property type="entry name" value="HAD superfamily/HAD-like"/>
    <property type="match status" value="1"/>
</dbReference>
<feature type="region of interest" description="Disordered" evidence="4">
    <location>
        <begin position="95"/>
        <end position="129"/>
    </location>
</feature>
<feature type="transmembrane region" description="Helical" evidence="5">
    <location>
        <begin position="332"/>
        <end position="360"/>
    </location>
</feature>
<keyword evidence="8" id="KW-1185">Reference proteome</keyword>
<dbReference type="InterPro" id="IPR036412">
    <property type="entry name" value="HAD-like_sf"/>
</dbReference>
<keyword evidence="5" id="KW-1133">Transmembrane helix</keyword>
<dbReference type="EMBL" id="DF850021">
    <property type="protein sequence ID" value="GAT61382.1"/>
    <property type="molecule type" value="Genomic_DNA"/>
</dbReference>
<comment type="subcellular location">
    <subcellularLocation>
        <location evidence="1">Membrane</location>
        <topology evidence="1">Multi-pass membrane protein</topology>
    </subcellularLocation>
</comment>
<feature type="domain" description="P-type ATPase C-terminal" evidence="6">
    <location>
        <begin position="283"/>
        <end position="394"/>
    </location>
</feature>
<keyword evidence="5" id="KW-0812">Transmembrane</keyword>
<evidence type="ECO:0000256" key="3">
    <source>
        <dbReference type="ARBA" id="ARBA00022842"/>
    </source>
</evidence>
<sequence>MSDLRTLHAFDSLGTAAKKRAAAISFCVLWSPSRRGHILPLPYIVLTNIVPISFYITIEFLRSCQALCMYFDSKIYYEKKDGLADVGATPWPSASARSGASATPAQATSPRYLPPSQAPAPTAHRRAGPLSNGLRTLTVAYKEVFQVDEYNTWNQRYHDSMVTLDEQALEDVSDEIDDDLRLLSATAIEDHLQDGVPETTADLQRAGIKVWVATGDKLETTIAIGNNTNHIRNTSNIIIIRNGDEVPLARVNTYVSSITGADKGERPDGFVLVISLALLWVTVFKYNYLPWWNNTFWTIAPLITMGIFERFIDAYTLIVLSELYRYGRERRWFGFNLFSVFMLGGVHQFAIIIFICEFATTMTPILCASLINGLDDANFWTAWVFLFLGIILSWGYTAIYSIISPGWISTPIYGSSGYY</sequence>
<feature type="transmembrane region" description="Helical" evidence="5">
    <location>
        <begin position="380"/>
        <end position="403"/>
    </location>
</feature>
<dbReference type="Pfam" id="PF16212">
    <property type="entry name" value="PhoLip_ATPase_C"/>
    <property type="match status" value="1"/>
</dbReference>
<evidence type="ECO:0000259" key="6">
    <source>
        <dbReference type="Pfam" id="PF16212"/>
    </source>
</evidence>
<evidence type="ECO:0000256" key="2">
    <source>
        <dbReference type="ARBA" id="ARBA00022723"/>
    </source>
</evidence>
<dbReference type="Proteomes" id="UP000815677">
    <property type="component" value="Unassembled WGS sequence"/>
</dbReference>
<keyword evidence="2" id="KW-0479">Metal-binding</keyword>
<organism evidence="7 8">
    <name type="scientific">Mycena chlorophos</name>
    <name type="common">Agaric fungus</name>
    <name type="synonym">Agaricus chlorophos</name>
    <dbReference type="NCBI Taxonomy" id="658473"/>
    <lineage>
        <taxon>Eukaryota</taxon>
        <taxon>Fungi</taxon>
        <taxon>Dikarya</taxon>
        <taxon>Basidiomycota</taxon>
        <taxon>Agaricomycotina</taxon>
        <taxon>Agaricomycetes</taxon>
        <taxon>Agaricomycetidae</taxon>
        <taxon>Agaricales</taxon>
        <taxon>Marasmiineae</taxon>
        <taxon>Mycenaceae</taxon>
        <taxon>Mycena</taxon>
    </lineage>
</organism>
<name>A0ABQ0MDK4_MYCCL</name>
<dbReference type="SUPFAM" id="SSF56784">
    <property type="entry name" value="HAD-like"/>
    <property type="match status" value="1"/>
</dbReference>
<protein>
    <recommendedName>
        <fullName evidence="6">P-type ATPase C-terminal domain-containing protein</fullName>
    </recommendedName>
</protein>
<feature type="transmembrane region" description="Helical" evidence="5">
    <location>
        <begin position="41"/>
        <end position="61"/>
    </location>
</feature>
<evidence type="ECO:0000256" key="5">
    <source>
        <dbReference type="SAM" id="Phobius"/>
    </source>
</evidence>
<dbReference type="InterPro" id="IPR032630">
    <property type="entry name" value="P_typ_ATPase_c"/>
</dbReference>
<evidence type="ECO:0000313" key="7">
    <source>
        <dbReference type="EMBL" id="GAT61382.1"/>
    </source>
</evidence>
<evidence type="ECO:0000256" key="4">
    <source>
        <dbReference type="SAM" id="MobiDB-lite"/>
    </source>
</evidence>
<evidence type="ECO:0000256" key="1">
    <source>
        <dbReference type="ARBA" id="ARBA00004141"/>
    </source>
</evidence>
<evidence type="ECO:0000313" key="8">
    <source>
        <dbReference type="Proteomes" id="UP000815677"/>
    </source>
</evidence>
<dbReference type="PANTHER" id="PTHR24092:SF153">
    <property type="entry name" value="PHOSPHOLIPID-TRANSPORTING ATPASE"/>
    <property type="match status" value="1"/>
</dbReference>
<feature type="transmembrane region" description="Helical" evidence="5">
    <location>
        <begin position="270"/>
        <end position="289"/>
    </location>
</feature>
<gene>
    <name evidence="7" type="ORF">MCHLO_17406</name>
</gene>
<feature type="transmembrane region" description="Helical" evidence="5">
    <location>
        <begin position="295"/>
        <end position="320"/>
    </location>
</feature>